<dbReference type="RefSeq" id="WP_310839413.1">
    <property type="nucleotide sequence ID" value="NZ_JAVLSJ010000001.1"/>
</dbReference>
<evidence type="ECO:0000256" key="1">
    <source>
        <dbReference type="SAM" id="MobiDB-lite"/>
    </source>
</evidence>
<sequence length="160" mass="17207">MNHHAPRGSLAAVESATREEQLQVGRKMAEAEDATPPRTTLSLPAGAARRGDFAPVVTSPYRTAQSRPPARPVAPRAGGQQRTMKGHEAFLKALITSGASIRVEKCDGRIYIGQIKHSDKYTITMTADGADRVIFKHDISEFSAASARQSGTESEGKHVN</sequence>
<name>A0ABU2EFS5_9BURK</name>
<evidence type="ECO:0000313" key="2">
    <source>
        <dbReference type="EMBL" id="MDR9846991.1"/>
    </source>
</evidence>
<dbReference type="Gene3D" id="2.30.30.100">
    <property type="match status" value="1"/>
</dbReference>
<proteinExistence type="predicted"/>
<protein>
    <submittedName>
        <fullName evidence="2">Uncharacterized protein</fullName>
    </submittedName>
</protein>
<dbReference type="Proteomes" id="UP001246576">
    <property type="component" value="Unassembled WGS sequence"/>
</dbReference>
<dbReference type="SUPFAM" id="SSF50182">
    <property type="entry name" value="Sm-like ribonucleoproteins"/>
    <property type="match status" value="1"/>
</dbReference>
<dbReference type="InterPro" id="IPR005001">
    <property type="entry name" value="Hfq"/>
</dbReference>
<gene>
    <name evidence="2" type="ORF">RI048_02075</name>
</gene>
<keyword evidence="3" id="KW-1185">Reference proteome</keyword>
<accession>A0ABU2EFS5</accession>
<dbReference type="Pfam" id="PF17209">
    <property type="entry name" value="Hfq"/>
    <property type="match status" value="1"/>
</dbReference>
<feature type="region of interest" description="Disordered" evidence="1">
    <location>
        <begin position="1"/>
        <end position="84"/>
    </location>
</feature>
<evidence type="ECO:0000313" key="3">
    <source>
        <dbReference type="Proteomes" id="UP001246576"/>
    </source>
</evidence>
<dbReference type="EMBL" id="JAVLSJ010000001">
    <property type="protein sequence ID" value="MDR9846991.1"/>
    <property type="molecule type" value="Genomic_DNA"/>
</dbReference>
<dbReference type="InterPro" id="IPR010920">
    <property type="entry name" value="LSM_dom_sf"/>
</dbReference>
<comment type="caution">
    <text evidence="2">The sequence shown here is derived from an EMBL/GenBank/DDBJ whole genome shotgun (WGS) entry which is preliminary data.</text>
</comment>
<reference evidence="2" key="1">
    <citation type="submission" date="2023-09" db="EMBL/GenBank/DDBJ databases">
        <title>Description of first Herbaspirillum huttiense subsp. nephrolepsisexaltata and Herbaspirillum huttiense subsp. lycopersicon.</title>
        <authorList>
            <person name="Poudel M."/>
            <person name="Sharma A."/>
            <person name="Goss E."/>
            <person name="Tapia J.H."/>
            <person name="Harmon C.M."/>
            <person name="Jones J.B."/>
        </authorList>
    </citation>
    <scope>NUCLEOTIDE SEQUENCE</scope>
    <source>
        <strain evidence="2">SE1</strain>
    </source>
</reference>
<organism evidence="2 3">
    <name type="scientific">Herbaspirillum huttiense subsp. lycopersici</name>
    <dbReference type="NCBI Taxonomy" id="3074428"/>
    <lineage>
        <taxon>Bacteria</taxon>
        <taxon>Pseudomonadati</taxon>
        <taxon>Pseudomonadota</taxon>
        <taxon>Betaproteobacteria</taxon>
        <taxon>Burkholderiales</taxon>
        <taxon>Oxalobacteraceae</taxon>
        <taxon>Herbaspirillum</taxon>
    </lineage>
</organism>